<dbReference type="Pfam" id="PF01368">
    <property type="entry name" value="DHH"/>
    <property type="match status" value="1"/>
</dbReference>
<dbReference type="InterPro" id="IPR001667">
    <property type="entry name" value="DDH_dom"/>
</dbReference>
<dbReference type="EMBL" id="SORI01000008">
    <property type="protein sequence ID" value="TDY60495.1"/>
    <property type="molecule type" value="Genomic_DNA"/>
</dbReference>
<accession>A0A4R8M9J2</accession>
<dbReference type="Gene3D" id="3.10.310.30">
    <property type="match status" value="1"/>
</dbReference>
<dbReference type="InterPro" id="IPR038763">
    <property type="entry name" value="DHH_sf"/>
</dbReference>
<dbReference type="PANTHER" id="PTHR47618">
    <property type="entry name" value="BIFUNCTIONAL OLIGORIBONUCLEASE AND PAP PHOSPHATASE NRNA"/>
    <property type="match status" value="1"/>
</dbReference>
<comment type="caution">
    <text evidence="3">The sequence shown here is derived from an EMBL/GenBank/DDBJ whole genome shotgun (WGS) entry which is preliminary data.</text>
</comment>
<organism evidence="3 4">
    <name type="scientific">Aminivibrio pyruvatiphilus</name>
    <dbReference type="NCBI Taxonomy" id="1005740"/>
    <lineage>
        <taxon>Bacteria</taxon>
        <taxon>Thermotogati</taxon>
        <taxon>Synergistota</taxon>
        <taxon>Synergistia</taxon>
        <taxon>Synergistales</taxon>
        <taxon>Aminobacteriaceae</taxon>
        <taxon>Aminivibrio</taxon>
    </lineage>
</organism>
<keyword evidence="4" id="KW-1185">Reference proteome</keyword>
<dbReference type="PANTHER" id="PTHR47618:SF1">
    <property type="entry name" value="BIFUNCTIONAL OLIGORIBONUCLEASE AND PAP PHOSPHATASE NRNA"/>
    <property type="match status" value="1"/>
</dbReference>
<dbReference type="Gene3D" id="3.90.1640.10">
    <property type="entry name" value="inorganic pyrophosphatase (n-terminal core)"/>
    <property type="match status" value="1"/>
</dbReference>
<dbReference type="InterPro" id="IPR003156">
    <property type="entry name" value="DHHA1_dom"/>
</dbReference>
<protein>
    <submittedName>
        <fullName evidence="3">Phosphoesterase RecJ-like protein</fullName>
    </submittedName>
</protein>
<dbReference type="AlphaFoldDB" id="A0A4R8M9J2"/>
<dbReference type="InterPro" id="IPR051319">
    <property type="entry name" value="Oligoribo/pAp-PDE_c-di-AMP_PDE"/>
</dbReference>
<name>A0A4R8M9J2_9BACT</name>
<sequence>MTMEGTVPLFRSEQTARIISLLSGASRWILLSHTKPDGDTLGCGSALWSMGRSLGKDVVWGGPDPVPDSYLFLAGTDGFLPGLTLGSLSLCRDTVVVALDTSTAARSVADLSEIPEGVPLVNMDHHHDNEGFGTAVWVDPTSSSVGEMCWMLLRSWGIPIPLEAAEALYTAIVTDCGNFAFSCTTPRTHQAAADLLSLGVAPEKIDQLIRCSRTMGGLRLRGRALERVRSVGSFAAVTWIGKTDFLDTGSNPAETEFLVNELLTVRSVSFAVFFIEDDDCVRASLRSRGALSASEIAHAFGGGGHPQAAGCRLPLPVSEAVASLTALLEEKNDTLRSASAR</sequence>
<feature type="domain" description="DHHA1" evidence="2">
    <location>
        <begin position="247"/>
        <end position="330"/>
    </location>
</feature>
<dbReference type="OrthoDB" id="9803668at2"/>
<reference evidence="3 4" key="1">
    <citation type="submission" date="2019-03" db="EMBL/GenBank/DDBJ databases">
        <title>Genomic Encyclopedia of Type Strains, Phase IV (KMG-IV): sequencing the most valuable type-strain genomes for metagenomic binning, comparative biology and taxonomic classification.</title>
        <authorList>
            <person name="Goeker M."/>
        </authorList>
    </citation>
    <scope>NUCLEOTIDE SEQUENCE [LARGE SCALE GENOMIC DNA]</scope>
    <source>
        <strain evidence="3 4">DSM 25964</strain>
    </source>
</reference>
<evidence type="ECO:0000313" key="4">
    <source>
        <dbReference type="Proteomes" id="UP000295066"/>
    </source>
</evidence>
<dbReference type="RefSeq" id="WP_133957520.1">
    <property type="nucleotide sequence ID" value="NZ_SORI01000008.1"/>
</dbReference>
<dbReference type="Pfam" id="PF02272">
    <property type="entry name" value="DHHA1"/>
    <property type="match status" value="1"/>
</dbReference>
<evidence type="ECO:0000313" key="3">
    <source>
        <dbReference type="EMBL" id="TDY60495.1"/>
    </source>
</evidence>
<evidence type="ECO:0000259" key="2">
    <source>
        <dbReference type="Pfam" id="PF02272"/>
    </source>
</evidence>
<dbReference type="SUPFAM" id="SSF64182">
    <property type="entry name" value="DHH phosphoesterases"/>
    <property type="match status" value="1"/>
</dbReference>
<evidence type="ECO:0000259" key="1">
    <source>
        <dbReference type="Pfam" id="PF01368"/>
    </source>
</evidence>
<dbReference type="GO" id="GO:0003676">
    <property type="term" value="F:nucleic acid binding"/>
    <property type="evidence" value="ECO:0007669"/>
    <property type="project" value="InterPro"/>
</dbReference>
<feature type="domain" description="DDH" evidence="1">
    <location>
        <begin position="30"/>
        <end position="172"/>
    </location>
</feature>
<proteinExistence type="predicted"/>
<gene>
    <name evidence="3" type="ORF">C8D99_10844</name>
</gene>
<dbReference type="Proteomes" id="UP000295066">
    <property type="component" value="Unassembled WGS sequence"/>
</dbReference>